<proteinExistence type="inferred from homology"/>
<dbReference type="SUPFAM" id="SSF53187">
    <property type="entry name" value="Zn-dependent exopeptidases"/>
    <property type="match status" value="1"/>
</dbReference>
<dbReference type="PANTHER" id="PTHR11963:SF48">
    <property type="entry name" value="DIPEPTIDASE B, ISOFORM A"/>
    <property type="match status" value="1"/>
</dbReference>
<evidence type="ECO:0000313" key="7">
    <source>
        <dbReference type="Proteomes" id="UP000019149"/>
    </source>
</evidence>
<protein>
    <submittedName>
        <fullName evidence="6">Aminopeptidase</fullName>
    </submittedName>
</protein>
<keyword evidence="3" id="KW-0645">Protease</keyword>
<comment type="similarity">
    <text evidence="1">Belongs to the peptidase M17 family.</text>
</comment>
<evidence type="ECO:0000259" key="5">
    <source>
        <dbReference type="Pfam" id="PF00883"/>
    </source>
</evidence>
<sequence>MLVYLTHKGASPMDTTLFLINKGITCGTGKMDLNAGGAMAGMHLDKSGAAAVAGFFRIFSLLKPQGLSVHGAMALVSNSIGSDSHVTDEIVNSRAGLHVRVGNTDTEECMVMIDLLCEAKEQLCSTVWVLRRNICPIHISTSPASLVTLTFFR</sequence>
<dbReference type="PRINTS" id="PR00481">
    <property type="entry name" value="LAMNOPPTDASE"/>
</dbReference>
<evidence type="ECO:0000256" key="3">
    <source>
        <dbReference type="ARBA" id="ARBA00022670"/>
    </source>
</evidence>
<dbReference type="STRING" id="6210.W6TZL3"/>
<dbReference type="InterPro" id="IPR000819">
    <property type="entry name" value="Peptidase_M17_C"/>
</dbReference>
<evidence type="ECO:0000256" key="4">
    <source>
        <dbReference type="ARBA" id="ARBA00022801"/>
    </source>
</evidence>
<dbReference type="Proteomes" id="UP000019149">
    <property type="component" value="Unassembled WGS sequence"/>
</dbReference>
<dbReference type="GO" id="GO:0005737">
    <property type="term" value="C:cytoplasm"/>
    <property type="evidence" value="ECO:0007669"/>
    <property type="project" value="InterPro"/>
</dbReference>
<organism evidence="6 7">
    <name type="scientific">Echinococcus granulosus</name>
    <name type="common">Hydatid tapeworm</name>
    <dbReference type="NCBI Taxonomy" id="6210"/>
    <lineage>
        <taxon>Eukaryota</taxon>
        <taxon>Metazoa</taxon>
        <taxon>Spiralia</taxon>
        <taxon>Lophotrochozoa</taxon>
        <taxon>Platyhelminthes</taxon>
        <taxon>Cestoda</taxon>
        <taxon>Eucestoda</taxon>
        <taxon>Cyclophyllidea</taxon>
        <taxon>Taeniidae</taxon>
        <taxon>Echinococcus</taxon>
        <taxon>Echinococcus granulosus group</taxon>
    </lineage>
</organism>
<dbReference type="GO" id="GO:0030145">
    <property type="term" value="F:manganese ion binding"/>
    <property type="evidence" value="ECO:0007669"/>
    <property type="project" value="InterPro"/>
</dbReference>
<evidence type="ECO:0000256" key="2">
    <source>
        <dbReference type="ARBA" id="ARBA00022438"/>
    </source>
</evidence>
<keyword evidence="4" id="KW-0378">Hydrolase</keyword>
<dbReference type="PANTHER" id="PTHR11963">
    <property type="entry name" value="LEUCINE AMINOPEPTIDASE-RELATED"/>
    <property type="match status" value="1"/>
</dbReference>
<evidence type="ECO:0000313" key="6">
    <source>
        <dbReference type="EMBL" id="EUB54183.1"/>
    </source>
</evidence>
<dbReference type="AlphaFoldDB" id="W6TZL3"/>
<gene>
    <name evidence="6" type="ORF">EGR_10955</name>
</gene>
<keyword evidence="2 6" id="KW-0031">Aminopeptidase</keyword>
<comment type="caution">
    <text evidence="6">The sequence shown here is derived from an EMBL/GenBank/DDBJ whole genome shotgun (WGS) entry which is preliminary data.</text>
</comment>
<dbReference type="GO" id="GO:0006508">
    <property type="term" value="P:proteolysis"/>
    <property type="evidence" value="ECO:0007669"/>
    <property type="project" value="UniProtKB-KW"/>
</dbReference>
<dbReference type="InterPro" id="IPR011356">
    <property type="entry name" value="Leucine_aapep/pepB"/>
</dbReference>
<dbReference type="RefSeq" id="XP_024345379.1">
    <property type="nucleotide sequence ID" value="XM_024500204.1"/>
</dbReference>
<dbReference type="EMBL" id="APAU02000311">
    <property type="protein sequence ID" value="EUB54183.1"/>
    <property type="molecule type" value="Genomic_DNA"/>
</dbReference>
<reference evidence="6 7" key="1">
    <citation type="journal article" date="2013" name="Nat. Genet.">
        <title>The genome of the hydatid tapeworm Echinococcus granulosus.</title>
        <authorList>
            <person name="Zheng H."/>
            <person name="Zhang W."/>
            <person name="Zhang L."/>
            <person name="Zhang Z."/>
            <person name="Li J."/>
            <person name="Lu G."/>
            <person name="Zhu Y."/>
            <person name="Wang Y."/>
            <person name="Huang Y."/>
            <person name="Liu J."/>
            <person name="Kang H."/>
            <person name="Chen J."/>
            <person name="Wang L."/>
            <person name="Chen A."/>
            <person name="Yu S."/>
            <person name="Gao Z."/>
            <person name="Jin L."/>
            <person name="Gu W."/>
            <person name="Wang Z."/>
            <person name="Zhao L."/>
            <person name="Shi B."/>
            <person name="Wen H."/>
            <person name="Lin R."/>
            <person name="Jones M.K."/>
            <person name="Brejova B."/>
            <person name="Vinar T."/>
            <person name="Zhao G."/>
            <person name="McManus D.P."/>
            <person name="Chen Z."/>
            <person name="Zhou Y."/>
            <person name="Wang S."/>
        </authorList>
    </citation>
    <scope>NUCLEOTIDE SEQUENCE [LARGE SCALE GENOMIC DNA]</scope>
</reference>
<dbReference type="Pfam" id="PF00883">
    <property type="entry name" value="Peptidase_M17"/>
    <property type="match status" value="1"/>
</dbReference>
<accession>W6TZL3</accession>
<dbReference type="GeneID" id="36346670"/>
<dbReference type="OrthoDB" id="10041421at2759"/>
<evidence type="ECO:0000256" key="1">
    <source>
        <dbReference type="ARBA" id="ARBA00009528"/>
    </source>
</evidence>
<dbReference type="KEGG" id="egl:EGR_10955"/>
<dbReference type="CTD" id="36346670"/>
<feature type="domain" description="Cytosol aminopeptidase" evidence="5">
    <location>
        <begin position="2"/>
        <end position="123"/>
    </location>
</feature>
<name>W6TZL3_ECHGR</name>
<keyword evidence="7" id="KW-1185">Reference proteome</keyword>
<dbReference type="Gene3D" id="3.40.630.10">
    <property type="entry name" value="Zn peptidases"/>
    <property type="match status" value="1"/>
</dbReference>
<dbReference type="GO" id="GO:0070006">
    <property type="term" value="F:metalloaminopeptidase activity"/>
    <property type="evidence" value="ECO:0007669"/>
    <property type="project" value="InterPro"/>
</dbReference>